<dbReference type="Proteomes" id="UP000297535">
    <property type="component" value="Unassembled WGS sequence"/>
</dbReference>
<comment type="caution">
    <text evidence="3">The sequence shown here is derived from an EMBL/GenBank/DDBJ whole genome shotgun (WGS) entry which is preliminary data.</text>
</comment>
<evidence type="ECO:0000256" key="2">
    <source>
        <dbReference type="SAM" id="Phobius"/>
    </source>
</evidence>
<name>A0A4Z0NHJ0_9HYPH</name>
<protein>
    <recommendedName>
        <fullName evidence="5">Gas vesicle protein</fullName>
    </recommendedName>
</protein>
<dbReference type="EMBL" id="SRLB01000036">
    <property type="protein sequence ID" value="TGD94914.1"/>
    <property type="molecule type" value="Genomic_DNA"/>
</dbReference>
<keyword evidence="4" id="KW-1185">Reference proteome</keyword>
<evidence type="ECO:0000256" key="1">
    <source>
        <dbReference type="SAM" id="MobiDB-lite"/>
    </source>
</evidence>
<proteinExistence type="predicted"/>
<keyword evidence="2" id="KW-0812">Transmembrane</keyword>
<sequence>MSDEMTPEVPESEVKEDHSPPTNIELPETDYVLSLMCQLANLGLQQGVTIFVGGAIISGMIVSGRIYYEDLANKLSNATIGGSGRPAYLDEVIDRYMDAAKDYDVPANPPEGWIMPEPSYIFLQNAKFSVNGSFTTQKGIFWRGRLSKVDGFIAGLTS</sequence>
<organism evidence="3 4">
    <name type="scientific">Methylobacterium nonmethylotrophicum</name>
    <dbReference type="NCBI Taxonomy" id="1141884"/>
    <lineage>
        <taxon>Bacteria</taxon>
        <taxon>Pseudomonadati</taxon>
        <taxon>Pseudomonadota</taxon>
        <taxon>Alphaproteobacteria</taxon>
        <taxon>Hyphomicrobiales</taxon>
        <taxon>Methylobacteriaceae</taxon>
        <taxon>Methylobacterium</taxon>
    </lineage>
</organism>
<gene>
    <name evidence="3" type="ORF">EU555_30550</name>
</gene>
<reference evidence="3 4" key="1">
    <citation type="submission" date="2019-04" db="EMBL/GenBank/DDBJ databases">
        <authorList>
            <person name="Feng G."/>
            <person name="Zhu H."/>
        </authorList>
    </citation>
    <scope>NUCLEOTIDE SEQUENCE [LARGE SCALE GENOMIC DNA]</scope>
    <source>
        <strain evidence="3 4">6HR-1</strain>
    </source>
</reference>
<dbReference type="RefSeq" id="WP_135419104.1">
    <property type="nucleotide sequence ID" value="NZ_SRLB01000036.1"/>
</dbReference>
<evidence type="ECO:0000313" key="3">
    <source>
        <dbReference type="EMBL" id="TGD94914.1"/>
    </source>
</evidence>
<keyword evidence="2" id="KW-1133">Transmembrane helix</keyword>
<dbReference type="OrthoDB" id="8075468at2"/>
<evidence type="ECO:0008006" key="5">
    <source>
        <dbReference type="Google" id="ProtNLM"/>
    </source>
</evidence>
<dbReference type="AlphaFoldDB" id="A0A4Z0NHJ0"/>
<feature type="region of interest" description="Disordered" evidence="1">
    <location>
        <begin position="1"/>
        <end position="23"/>
    </location>
</feature>
<evidence type="ECO:0000313" key="4">
    <source>
        <dbReference type="Proteomes" id="UP000297535"/>
    </source>
</evidence>
<keyword evidence="2" id="KW-0472">Membrane</keyword>
<accession>A0A4Z0NHJ0</accession>
<feature type="transmembrane region" description="Helical" evidence="2">
    <location>
        <begin position="48"/>
        <end position="68"/>
    </location>
</feature>